<organism evidence="1 2">
    <name type="scientific">Extremus antarcticus</name>
    <dbReference type="NCBI Taxonomy" id="702011"/>
    <lineage>
        <taxon>Eukaryota</taxon>
        <taxon>Fungi</taxon>
        <taxon>Dikarya</taxon>
        <taxon>Ascomycota</taxon>
        <taxon>Pezizomycotina</taxon>
        <taxon>Dothideomycetes</taxon>
        <taxon>Dothideomycetidae</taxon>
        <taxon>Mycosphaerellales</taxon>
        <taxon>Extremaceae</taxon>
        <taxon>Extremus</taxon>
    </lineage>
</organism>
<sequence>MAAVGTTPPATNHRPAMDAVLNTYELAELLLLAISTDAIMYAAAALPALRNVIESSRAIRERLWHTFYNESPRGRFFFGSSRPLHRVFVGRDEYVELIAVITGDDAHKSIATVTNSKEFGLNITRPGGTTSTWDIWNTNEQHFRSQLQAVRSRRASAVVEDSVSRETTAEAVATA</sequence>
<reference evidence="1" key="1">
    <citation type="submission" date="2023-04" db="EMBL/GenBank/DDBJ databases">
        <title>Black Yeasts Isolated from many extreme environments.</title>
        <authorList>
            <person name="Coleine C."/>
            <person name="Stajich J.E."/>
            <person name="Selbmann L."/>
        </authorList>
    </citation>
    <scope>NUCLEOTIDE SEQUENCE</scope>
    <source>
        <strain evidence="1">CCFEE 5312</strain>
    </source>
</reference>
<comment type="caution">
    <text evidence="1">The sequence shown here is derived from an EMBL/GenBank/DDBJ whole genome shotgun (WGS) entry which is preliminary data.</text>
</comment>
<evidence type="ECO:0000313" key="2">
    <source>
        <dbReference type="Proteomes" id="UP001271007"/>
    </source>
</evidence>
<name>A0AAJ0DHQ4_9PEZI</name>
<dbReference type="EMBL" id="JAWDJX010000012">
    <property type="protein sequence ID" value="KAK3054323.1"/>
    <property type="molecule type" value="Genomic_DNA"/>
</dbReference>
<gene>
    <name evidence="1" type="ORF">LTR09_004591</name>
</gene>
<accession>A0AAJ0DHQ4</accession>
<evidence type="ECO:0000313" key="1">
    <source>
        <dbReference type="EMBL" id="KAK3054323.1"/>
    </source>
</evidence>
<protein>
    <submittedName>
        <fullName evidence="1">Uncharacterized protein</fullName>
    </submittedName>
</protein>
<dbReference type="AlphaFoldDB" id="A0AAJ0DHQ4"/>
<dbReference type="Proteomes" id="UP001271007">
    <property type="component" value="Unassembled WGS sequence"/>
</dbReference>
<keyword evidence="2" id="KW-1185">Reference proteome</keyword>
<proteinExistence type="predicted"/>